<organism evidence="2 3">
    <name type="scientific">Candidatus Neptunichlamydia vexilliferae</name>
    <dbReference type="NCBI Taxonomy" id="1651774"/>
    <lineage>
        <taxon>Bacteria</taxon>
        <taxon>Pseudomonadati</taxon>
        <taxon>Chlamydiota</taxon>
        <taxon>Chlamydiia</taxon>
        <taxon>Parachlamydiales</taxon>
        <taxon>Simkaniaceae</taxon>
        <taxon>Candidatus Neptunichlamydia</taxon>
    </lineage>
</organism>
<evidence type="ECO:0000313" key="2">
    <source>
        <dbReference type="EMBL" id="MBF5059642.1"/>
    </source>
</evidence>
<dbReference type="InterPro" id="IPR001509">
    <property type="entry name" value="Epimerase_deHydtase"/>
</dbReference>
<gene>
    <name evidence="2" type="ORF">NEPTK9_001158</name>
</gene>
<dbReference type="RefSeq" id="WP_194847947.1">
    <property type="nucleotide sequence ID" value="NZ_JAAEJV010000032.1"/>
</dbReference>
<dbReference type="InterPro" id="IPR050177">
    <property type="entry name" value="Lipid_A_modif_metabolic_enz"/>
</dbReference>
<reference evidence="2 3" key="1">
    <citation type="submission" date="2020-01" db="EMBL/GenBank/DDBJ databases">
        <title>Draft genome sequence of Cand. Neptunochlamydia vexilliferae K9.</title>
        <authorList>
            <person name="Schulz F."/>
            <person name="Koestlbacher S."/>
            <person name="Wascher F."/>
            <person name="Pizzetti I."/>
            <person name="Horn M."/>
        </authorList>
    </citation>
    <scope>NUCLEOTIDE SEQUENCE [LARGE SCALE GENOMIC DNA]</scope>
    <source>
        <strain evidence="2 3">K9</strain>
    </source>
</reference>
<dbReference type="Proteomes" id="UP001194714">
    <property type="component" value="Unassembled WGS sequence"/>
</dbReference>
<sequence>MRILITGSKGLIGTALKNSLRFMGLEVVGIDNEFDPHHPEHGDILDSSSLFSKVKGIDGIVHLAAISRVIFGEKNPELCWKTNVEGTRNIIEAALSTPRKPWMIYASSREVYGEQETLPVPESATLRPVNIYGESKVEAEKIVEQAKKKGLKGTIVRFSNVYGSVLDHHNRVIPAFCRAAATGHDIIVEGKDNLFDFTYLEDVIQGVLSLINLLSTQDAPPPIHFTTGKTSSLGEVAEIAKEASLKPLNILEGTPRSFDVSRFRGETSRAKKLLNWRACVDIKEGMQRLIHQYSLYLNANLAEPVLAY</sequence>
<feature type="domain" description="NAD-dependent epimerase/dehydratase" evidence="1">
    <location>
        <begin position="3"/>
        <end position="213"/>
    </location>
</feature>
<proteinExistence type="predicted"/>
<dbReference type="Gene3D" id="3.40.50.720">
    <property type="entry name" value="NAD(P)-binding Rossmann-like Domain"/>
    <property type="match status" value="1"/>
</dbReference>
<dbReference type="PANTHER" id="PTHR43245">
    <property type="entry name" value="BIFUNCTIONAL POLYMYXIN RESISTANCE PROTEIN ARNA"/>
    <property type="match status" value="1"/>
</dbReference>
<dbReference type="InterPro" id="IPR036291">
    <property type="entry name" value="NAD(P)-bd_dom_sf"/>
</dbReference>
<evidence type="ECO:0000259" key="1">
    <source>
        <dbReference type="Pfam" id="PF01370"/>
    </source>
</evidence>
<keyword evidence="3" id="KW-1185">Reference proteome</keyword>
<comment type="caution">
    <text evidence="2">The sequence shown here is derived from an EMBL/GenBank/DDBJ whole genome shotgun (WGS) entry which is preliminary data.</text>
</comment>
<name>A0ABS0AZS9_9BACT</name>
<dbReference type="EMBL" id="JAAEJV010000032">
    <property type="protein sequence ID" value="MBF5059642.1"/>
    <property type="molecule type" value="Genomic_DNA"/>
</dbReference>
<dbReference type="SUPFAM" id="SSF51735">
    <property type="entry name" value="NAD(P)-binding Rossmann-fold domains"/>
    <property type="match status" value="1"/>
</dbReference>
<protein>
    <recommendedName>
        <fullName evidence="1">NAD-dependent epimerase/dehydratase domain-containing protein</fullName>
    </recommendedName>
</protein>
<evidence type="ECO:0000313" key="3">
    <source>
        <dbReference type="Proteomes" id="UP001194714"/>
    </source>
</evidence>
<dbReference type="Pfam" id="PF01370">
    <property type="entry name" value="Epimerase"/>
    <property type="match status" value="1"/>
</dbReference>
<accession>A0ABS0AZS9</accession>